<sequence>MSDPEIPGKRQPATARFETRDSAEPRFWDERVARGFMPWDADAVPEDFIAFARSLTPVPTVIPGCGIAHEAIWLAQHDWPVAAFDFSATTVRAARAVATARLGPASEGDGSADGGERVARLIVQADFFEWTPPAPPGWVYERAFLCALPPRLRDAYAARLASWLAPGALLAGYFLVGEEGRGPPFPMPEAALHALLTPAFELVEHRVPVRSLPVFGSGERWMVWRRRV</sequence>
<dbReference type="PANTHER" id="PTHR32183:SF6">
    <property type="entry name" value="CYSTEINE SULFINATE DESULFINASE_CYSTEINE DESULFURASE AND RELATED ENZYMES"/>
    <property type="match status" value="1"/>
</dbReference>
<dbReference type="GO" id="GO:0008757">
    <property type="term" value="F:S-adenosylmethionine-dependent methyltransferase activity"/>
    <property type="evidence" value="ECO:0007669"/>
    <property type="project" value="InterPro"/>
</dbReference>
<keyword evidence="1" id="KW-0597">Phosphoprotein</keyword>
<accession>A0A1H2PNB1</accession>
<dbReference type="RefSeq" id="WP_091907108.1">
    <property type="nucleotide sequence ID" value="NZ_FNLO01000004.1"/>
</dbReference>
<dbReference type="Gene3D" id="3.40.50.150">
    <property type="entry name" value="Vaccinia Virus protein VP39"/>
    <property type="match status" value="1"/>
</dbReference>
<name>A0A1H2PNB1_9BURK</name>
<dbReference type="Pfam" id="PF05724">
    <property type="entry name" value="TPMT"/>
    <property type="match status" value="1"/>
</dbReference>
<evidence type="ECO:0000256" key="3">
    <source>
        <dbReference type="ARBA" id="ARBA00022679"/>
    </source>
</evidence>
<dbReference type="Proteomes" id="UP000243719">
    <property type="component" value="Unassembled WGS sequence"/>
</dbReference>
<proteinExistence type="predicted"/>
<reference evidence="7" key="1">
    <citation type="submission" date="2016-09" db="EMBL/GenBank/DDBJ databases">
        <authorList>
            <person name="Varghese N."/>
            <person name="Submissions S."/>
        </authorList>
    </citation>
    <scope>NUCLEOTIDE SEQUENCE [LARGE SCALE GENOMIC DNA]</scope>
    <source>
        <strain evidence="7">JS23</strain>
    </source>
</reference>
<dbReference type="EMBL" id="FNLO01000004">
    <property type="protein sequence ID" value="SDV48167.1"/>
    <property type="molecule type" value="Genomic_DNA"/>
</dbReference>
<evidence type="ECO:0000313" key="7">
    <source>
        <dbReference type="Proteomes" id="UP000243719"/>
    </source>
</evidence>
<keyword evidence="3 6" id="KW-0808">Transferase</keyword>
<keyword evidence="2 6" id="KW-0489">Methyltransferase</keyword>
<evidence type="ECO:0000256" key="2">
    <source>
        <dbReference type="ARBA" id="ARBA00022603"/>
    </source>
</evidence>
<dbReference type="GO" id="GO:0032259">
    <property type="term" value="P:methylation"/>
    <property type="evidence" value="ECO:0007669"/>
    <property type="project" value="UniProtKB-KW"/>
</dbReference>
<evidence type="ECO:0000256" key="1">
    <source>
        <dbReference type="ARBA" id="ARBA00022553"/>
    </source>
</evidence>
<dbReference type="SUPFAM" id="SSF53335">
    <property type="entry name" value="S-adenosyl-L-methionine-dependent methyltransferases"/>
    <property type="match status" value="1"/>
</dbReference>
<protein>
    <submittedName>
        <fullName evidence="6">Thiopurine S-methyltransferase</fullName>
    </submittedName>
</protein>
<dbReference type="PANTHER" id="PTHR32183">
    <property type="match status" value="1"/>
</dbReference>
<organism evidence="6 7">
    <name type="scientific">Chitinasiproducens palmae</name>
    <dbReference type="NCBI Taxonomy" id="1770053"/>
    <lineage>
        <taxon>Bacteria</taxon>
        <taxon>Pseudomonadati</taxon>
        <taxon>Pseudomonadota</taxon>
        <taxon>Betaproteobacteria</taxon>
        <taxon>Burkholderiales</taxon>
        <taxon>Burkholderiaceae</taxon>
        <taxon>Chitinasiproducens</taxon>
    </lineage>
</organism>
<dbReference type="AlphaFoldDB" id="A0A1H2PNB1"/>
<keyword evidence="4" id="KW-0949">S-adenosyl-L-methionine</keyword>
<dbReference type="OrthoDB" id="9778208at2"/>
<dbReference type="InterPro" id="IPR008854">
    <property type="entry name" value="TPMT"/>
</dbReference>
<keyword evidence="7" id="KW-1185">Reference proteome</keyword>
<dbReference type="PROSITE" id="PS51585">
    <property type="entry name" value="SAM_MT_TPMT"/>
    <property type="match status" value="1"/>
</dbReference>
<gene>
    <name evidence="6" type="ORF">SAMN05216551_104217</name>
</gene>
<dbReference type="InterPro" id="IPR029063">
    <property type="entry name" value="SAM-dependent_MTases_sf"/>
</dbReference>
<feature type="region of interest" description="Disordered" evidence="5">
    <location>
        <begin position="1"/>
        <end position="21"/>
    </location>
</feature>
<dbReference type="STRING" id="1770053.SAMN05216551_104217"/>
<evidence type="ECO:0000313" key="6">
    <source>
        <dbReference type="EMBL" id="SDV48167.1"/>
    </source>
</evidence>
<evidence type="ECO:0000256" key="5">
    <source>
        <dbReference type="SAM" id="MobiDB-lite"/>
    </source>
</evidence>
<evidence type="ECO:0000256" key="4">
    <source>
        <dbReference type="ARBA" id="ARBA00022691"/>
    </source>
</evidence>